<dbReference type="RefSeq" id="WP_321549009.1">
    <property type="nucleotide sequence ID" value="NZ_JAXIVS010000010.1"/>
</dbReference>
<dbReference type="Proteomes" id="UP001291309">
    <property type="component" value="Unassembled WGS sequence"/>
</dbReference>
<dbReference type="PANTHER" id="PTHR43798:SF29">
    <property type="entry name" value="AB HYDROLASE-1 DOMAIN-CONTAINING PROTEIN"/>
    <property type="match status" value="1"/>
</dbReference>
<dbReference type="GO" id="GO:0016787">
    <property type="term" value="F:hydrolase activity"/>
    <property type="evidence" value="ECO:0007669"/>
    <property type="project" value="UniProtKB-KW"/>
</dbReference>
<dbReference type="PRINTS" id="PR00111">
    <property type="entry name" value="ABHYDROLASE"/>
</dbReference>
<keyword evidence="2" id="KW-0378">Hydrolase</keyword>
<gene>
    <name evidence="2" type="ORF">SYV04_28085</name>
</gene>
<dbReference type="Pfam" id="PF00561">
    <property type="entry name" value="Abhydrolase_1"/>
    <property type="match status" value="1"/>
</dbReference>
<dbReference type="EMBL" id="JAXIVS010000010">
    <property type="protein sequence ID" value="MDY7230289.1"/>
    <property type="molecule type" value="Genomic_DNA"/>
</dbReference>
<dbReference type="Gene3D" id="3.40.50.1820">
    <property type="entry name" value="alpha/beta hydrolase"/>
    <property type="match status" value="1"/>
</dbReference>
<evidence type="ECO:0000313" key="3">
    <source>
        <dbReference type="Proteomes" id="UP001291309"/>
    </source>
</evidence>
<comment type="caution">
    <text evidence="2">The sequence shown here is derived from an EMBL/GenBank/DDBJ whole genome shotgun (WGS) entry which is preliminary data.</text>
</comment>
<accession>A0ABU5HB19</accession>
<reference evidence="2 3" key="1">
    <citation type="submission" date="2023-12" db="EMBL/GenBank/DDBJ databases">
        <title>the genome sequence of Hyalangium sp. s54d21.</title>
        <authorList>
            <person name="Zhang X."/>
        </authorList>
    </citation>
    <scope>NUCLEOTIDE SEQUENCE [LARGE SCALE GENOMIC DNA]</scope>
    <source>
        <strain evidence="3">s54d21</strain>
    </source>
</reference>
<dbReference type="InterPro" id="IPR050266">
    <property type="entry name" value="AB_hydrolase_sf"/>
</dbReference>
<protein>
    <submittedName>
        <fullName evidence="2">Alpha/beta hydrolase</fullName>
    </submittedName>
</protein>
<evidence type="ECO:0000313" key="2">
    <source>
        <dbReference type="EMBL" id="MDY7230289.1"/>
    </source>
</evidence>
<dbReference type="InterPro" id="IPR000073">
    <property type="entry name" value="AB_hydrolase_1"/>
</dbReference>
<keyword evidence="3" id="KW-1185">Reference proteome</keyword>
<proteinExistence type="predicted"/>
<evidence type="ECO:0000259" key="1">
    <source>
        <dbReference type="Pfam" id="PF00561"/>
    </source>
</evidence>
<dbReference type="SUPFAM" id="SSF53474">
    <property type="entry name" value="alpha/beta-Hydrolases"/>
    <property type="match status" value="1"/>
</dbReference>
<dbReference type="PANTHER" id="PTHR43798">
    <property type="entry name" value="MONOACYLGLYCEROL LIPASE"/>
    <property type="match status" value="1"/>
</dbReference>
<name>A0ABU5HB19_9BACT</name>
<sequence>MPHIRIHGAQLYYEEHGAGTDTIVFSHGLLWSGEMFREQVAVLKDRYRVITFDHRGQGRSEKTADRLDMDSLAEDAAELIRQRSPDKPVHFVGLSMGGFVAMRLAARHPELLKSCILMETSADPEPAENKPRYRQLSWVVRLLGARLVVSKVMRIMFGQSFLTDPARAELRREWEGRLAGLERNIHRAVTGVIDRSSIHEELKNIRCPTLVLVGEEDVATVPAKAERIHQAIAGSELVRIPRAGHTSTIENPSDVNRALLDFLARKFA</sequence>
<organism evidence="2 3">
    <name type="scientific">Hyalangium rubrum</name>
    <dbReference type="NCBI Taxonomy" id="3103134"/>
    <lineage>
        <taxon>Bacteria</taxon>
        <taxon>Pseudomonadati</taxon>
        <taxon>Myxococcota</taxon>
        <taxon>Myxococcia</taxon>
        <taxon>Myxococcales</taxon>
        <taxon>Cystobacterineae</taxon>
        <taxon>Archangiaceae</taxon>
        <taxon>Hyalangium</taxon>
    </lineage>
</organism>
<feature type="domain" description="AB hydrolase-1" evidence="1">
    <location>
        <begin position="22"/>
        <end position="252"/>
    </location>
</feature>
<dbReference type="InterPro" id="IPR029058">
    <property type="entry name" value="AB_hydrolase_fold"/>
</dbReference>